<keyword evidence="4" id="KW-1185">Reference proteome</keyword>
<dbReference type="Proteomes" id="UP000438914">
    <property type="component" value="Unassembled WGS sequence"/>
</dbReference>
<proteinExistence type="predicted"/>
<dbReference type="EMBL" id="VUNG01000003">
    <property type="protein sequence ID" value="MST83471.1"/>
    <property type="molecule type" value="Genomic_DNA"/>
</dbReference>
<evidence type="ECO:0000259" key="2">
    <source>
        <dbReference type="Pfam" id="PF19573"/>
    </source>
</evidence>
<feature type="chain" id="PRO_5029807643" evidence="1">
    <location>
        <begin position="21"/>
        <end position="231"/>
    </location>
</feature>
<dbReference type="InterPro" id="IPR011250">
    <property type="entry name" value="OMP/PagP_B-barrel"/>
</dbReference>
<dbReference type="Pfam" id="PF19573">
    <property type="entry name" value="DUF6089"/>
    <property type="match status" value="1"/>
</dbReference>
<feature type="signal peptide" evidence="1">
    <location>
        <begin position="1"/>
        <end position="20"/>
    </location>
</feature>
<evidence type="ECO:0000313" key="3">
    <source>
        <dbReference type="EMBL" id="MST83471.1"/>
    </source>
</evidence>
<dbReference type="Gene3D" id="2.40.160.20">
    <property type="match status" value="1"/>
</dbReference>
<keyword evidence="1" id="KW-0732">Signal</keyword>
<reference evidence="3 4" key="1">
    <citation type="submission" date="2019-08" db="EMBL/GenBank/DDBJ databases">
        <title>In-depth cultivation of the pig gut microbiome towards novel bacterial diversity and tailored functional studies.</title>
        <authorList>
            <person name="Wylensek D."/>
            <person name="Hitch T.C.A."/>
            <person name="Clavel T."/>
        </authorList>
    </citation>
    <scope>NUCLEOTIDE SEQUENCE [LARGE SCALE GENOMIC DNA]</scope>
    <source>
        <strain evidence="3 4">LKV-178-WT-2A</strain>
    </source>
</reference>
<dbReference type="RefSeq" id="WP_154533163.1">
    <property type="nucleotide sequence ID" value="NZ_VUNG01000003.1"/>
</dbReference>
<feature type="domain" description="DUF6089" evidence="2">
    <location>
        <begin position="27"/>
        <end position="228"/>
    </location>
</feature>
<gene>
    <name evidence="3" type="ORF">FYJ73_02025</name>
</gene>
<organism evidence="3 4">
    <name type="scientific">Hallella mizrahii</name>
    <dbReference type="NCBI Taxonomy" id="2606637"/>
    <lineage>
        <taxon>Bacteria</taxon>
        <taxon>Pseudomonadati</taxon>
        <taxon>Bacteroidota</taxon>
        <taxon>Bacteroidia</taxon>
        <taxon>Bacteroidales</taxon>
        <taxon>Prevotellaceae</taxon>
        <taxon>Hallella</taxon>
    </lineage>
</organism>
<accession>A0A7K0KC05</accession>
<dbReference type="AlphaFoldDB" id="A0A7K0KC05"/>
<evidence type="ECO:0000256" key="1">
    <source>
        <dbReference type="SAM" id="SignalP"/>
    </source>
</evidence>
<evidence type="ECO:0000313" key="4">
    <source>
        <dbReference type="Proteomes" id="UP000438914"/>
    </source>
</evidence>
<protein>
    <submittedName>
        <fullName evidence="3">Porin family protein</fullName>
    </submittedName>
</protein>
<sequence length="231" mass="25596">MLRLIASLVLLTTMVIPSTAQDDSEYRLEVGVGAGAMGYLGDFNGSLTKDLQPAVSLTGRYVFNPYMALRINVAKGTMKGSSADVETYYPDYADQVYTFKNSLYDASVLYELNFWPYGTGRDYRGAKRLTPFIFAGLGMTYADVKTNGAKKGKVAFNLPLGVGMKYKIGERVNIGLEWSIHFAQNDELDGVKDPYHIKSSGLFKNTDCYSLLQATLTYSFSPKCTTCNKEF</sequence>
<name>A0A7K0KC05_9BACT</name>
<dbReference type="SUPFAM" id="SSF56925">
    <property type="entry name" value="OMPA-like"/>
    <property type="match status" value="1"/>
</dbReference>
<comment type="caution">
    <text evidence="3">The sequence shown here is derived from an EMBL/GenBank/DDBJ whole genome shotgun (WGS) entry which is preliminary data.</text>
</comment>
<dbReference type="InterPro" id="IPR045743">
    <property type="entry name" value="DUF6089"/>
</dbReference>